<feature type="non-terminal residue" evidence="1">
    <location>
        <position position="1"/>
    </location>
</feature>
<sequence length="259" mass="29693">ACKKELKLLTWNVAAVNNNPFEYWITHEDAGYASLMEGVQKFISEPGEQDVEVEKVFTESMFDELIQEMTSKGAQGLAEVTTRWKEDLKGRKIISGFIKDKQIGKKRLASMPDRVTNSIHLDGGGLALRPTVINCMEEEIPDMNGWWKKWKSFMFKDVLSLPKRDGQSMKKVPFEMLQRIMRSKYPEITVEEEEISIPLQTVCLAIFDSILVHMLNQVAASSWQPIRRTVCKALNKDKDKKIMSILKNVYGDADILFLQ</sequence>
<dbReference type="OrthoDB" id="436489at2759"/>
<feature type="non-terminal residue" evidence="1">
    <location>
        <position position="259"/>
    </location>
</feature>
<dbReference type="KEGG" id="gtt:GUITHDRAFT_48029"/>
<accession>L1JJF6</accession>
<dbReference type="RefSeq" id="XP_005835205.1">
    <property type="nucleotide sequence ID" value="XM_005835148.1"/>
</dbReference>
<reference evidence="2" key="3">
    <citation type="submission" date="2015-06" db="UniProtKB">
        <authorList>
            <consortium name="EnsemblProtists"/>
        </authorList>
    </citation>
    <scope>IDENTIFICATION</scope>
</reference>
<proteinExistence type="predicted"/>
<evidence type="ECO:0000313" key="2">
    <source>
        <dbReference type="EnsemblProtists" id="EKX48225"/>
    </source>
</evidence>
<dbReference type="Proteomes" id="UP000011087">
    <property type="component" value="Unassembled WGS sequence"/>
</dbReference>
<dbReference type="AlphaFoldDB" id="L1JJF6"/>
<keyword evidence="3" id="KW-1185">Reference proteome</keyword>
<dbReference type="GeneID" id="17304884"/>
<dbReference type="EMBL" id="JH992986">
    <property type="protein sequence ID" value="EKX48225.1"/>
    <property type="molecule type" value="Genomic_DNA"/>
</dbReference>
<dbReference type="EnsemblProtists" id="EKX48225">
    <property type="protein sequence ID" value="EKX48225"/>
    <property type="gene ID" value="GUITHDRAFT_48029"/>
</dbReference>
<dbReference type="PaxDb" id="55529-EKX48225"/>
<reference evidence="1 3" key="1">
    <citation type="journal article" date="2012" name="Nature">
        <title>Algal genomes reveal evolutionary mosaicism and the fate of nucleomorphs.</title>
        <authorList>
            <consortium name="DOE Joint Genome Institute"/>
            <person name="Curtis B.A."/>
            <person name="Tanifuji G."/>
            <person name="Burki F."/>
            <person name="Gruber A."/>
            <person name="Irimia M."/>
            <person name="Maruyama S."/>
            <person name="Arias M.C."/>
            <person name="Ball S.G."/>
            <person name="Gile G.H."/>
            <person name="Hirakawa Y."/>
            <person name="Hopkins J.F."/>
            <person name="Kuo A."/>
            <person name="Rensing S.A."/>
            <person name="Schmutz J."/>
            <person name="Symeonidi A."/>
            <person name="Elias M."/>
            <person name="Eveleigh R.J."/>
            <person name="Herman E.K."/>
            <person name="Klute M.J."/>
            <person name="Nakayama T."/>
            <person name="Obornik M."/>
            <person name="Reyes-Prieto A."/>
            <person name="Armbrust E.V."/>
            <person name="Aves S.J."/>
            <person name="Beiko R.G."/>
            <person name="Coutinho P."/>
            <person name="Dacks J.B."/>
            <person name="Durnford D.G."/>
            <person name="Fast N.M."/>
            <person name="Green B.R."/>
            <person name="Grisdale C.J."/>
            <person name="Hempel F."/>
            <person name="Henrissat B."/>
            <person name="Hoppner M.P."/>
            <person name="Ishida K."/>
            <person name="Kim E."/>
            <person name="Koreny L."/>
            <person name="Kroth P.G."/>
            <person name="Liu Y."/>
            <person name="Malik S.B."/>
            <person name="Maier U.G."/>
            <person name="McRose D."/>
            <person name="Mock T."/>
            <person name="Neilson J.A."/>
            <person name="Onodera N.T."/>
            <person name="Poole A.M."/>
            <person name="Pritham E.J."/>
            <person name="Richards T.A."/>
            <person name="Rocap G."/>
            <person name="Roy S.W."/>
            <person name="Sarai C."/>
            <person name="Schaack S."/>
            <person name="Shirato S."/>
            <person name="Slamovits C.H."/>
            <person name="Spencer D.F."/>
            <person name="Suzuki S."/>
            <person name="Worden A.Z."/>
            <person name="Zauner S."/>
            <person name="Barry K."/>
            <person name="Bell C."/>
            <person name="Bharti A.K."/>
            <person name="Crow J.A."/>
            <person name="Grimwood J."/>
            <person name="Kramer R."/>
            <person name="Lindquist E."/>
            <person name="Lucas S."/>
            <person name="Salamov A."/>
            <person name="McFadden G.I."/>
            <person name="Lane C.E."/>
            <person name="Keeling P.J."/>
            <person name="Gray M.W."/>
            <person name="Grigoriev I.V."/>
            <person name="Archibald J.M."/>
        </authorList>
    </citation>
    <scope>NUCLEOTIDE SEQUENCE</scope>
    <source>
        <strain evidence="1 3">CCMP2712</strain>
    </source>
</reference>
<organism evidence="1">
    <name type="scientific">Guillardia theta (strain CCMP2712)</name>
    <name type="common">Cryptophyte</name>
    <dbReference type="NCBI Taxonomy" id="905079"/>
    <lineage>
        <taxon>Eukaryota</taxon>
        <taxon>Cryptophyceae</taxon>
        <taxon>Pyrenomonadales</taxon>
        <taxon>Geminigeraceae</taxon>
        <taxon>Guillardia</taxon>
    </lineage>
</organism>
<protein>
    <submittedName>
        <fullName evidence="1 2">Uncharacterized protein</fullName>
    </submittedName>
</protein>
<name>L1JJF6_GUITC</name>
<dbReference type="eggNOG" id="ENOG502QQ3J">
    <property type="taxonomic scope" value="Eukaryota"/>
</dbReference>
<gene>
    <name evidence="1" type="ORF">GUITHDRAFT_48029</name>
</gene>
<dbReference type="HOGENOM" id="CLU_1076026_0_0_1"/>
<reference evidence="3" key="2">
    <citation type="submission" date="2012-11" db="EMBL/GenBank/DDBJ databases">
        <authorList>
            <person name="Kuo A."/>
            <person name="Curtis B.A."/>
            <person name="Tanifuji G."/>
            <person name="Burki F."/>
            <person name="Gruber A."/>
            <person name="Irimia M."/>
            <person name="Maruyama S."/>
            <person name="Arias M.C."/>
            <person name="Ball S.G."/>
            <person name="Gile G.H."/>
            <person name="Hirakawa Y."/>
            <person name="Hopkins J.F."/>
            <person name="Rensing S.A."/>
            <person name="Schmutz J."/>
            <person name="Symeonidi A."/>
            <person name="Elias M."/>
            <person name="Eveleigh R.J."/>
            <person name="Herman E.K."/>
            <person name="Klute M.J."/>
            <person name="Nakayama T."/>
            <person name="Obornik M."/>
            <person name="Reyes-Prieto A."/>
            <person name="Armbrust E.V."/>
            <person name="Aves S.J."/>
            <person name="Beiko R.G."/>
            <person name="Coutinho P."/>
            <person name="Dacks J.B."/>
            <person name="Durnford D.G."/>
            <person name="Fast N.M."/>
            <person name="Green B.R."/>
            <person name="Grisdale C."/>
            <person name="Hempe F."/>
            <person name="Henrissat B."/>
            <person name="Hoppner M.P."/>
            <person name="Ishida K.-I."/>
            <person name="Kim E."/>
            <person name="Koreny L."/>
            <person name="Kroth P.G."/>
            <person name="Liu Y."/>
            <person name="Malik S.-B."/>
            <person name="Maier U.G."/>
            <person name="McRose D."/>
            <person name="Mock T."/>
            <person name="Neilson J.A."/>
            <person name="Onodera N.T."/>
            <person name="Poole A.M."/>
            <person name="Pritham E.J."/>
            <person name="Richards T.A."/>
            <person name="Rocap G."/>
            <person name="Roy S.W."/>
            <person name="Sarai C."/>
            <person name="Schaack S."/>
            <person name="Shirato S."/>
            <person name="Slamovits C.H."/>
            <person name="Spencer D.F."/>
            <person name="Suzuki S."/>
            <person name="Worden A.Z."/>
            <person name="Zauner S."/>
            <person name="Barry K."/>
            <person name="Bell C."/>
            <person name="Bharti A.K."/>
            <person name="Crow J.A."/>
            <person name="Grimwood J."/>
            <person name="Kramer R."/>
            <person name="Lindquist E."/>
            <person name="Lucas S."/>
            <person name="Salamov A."/>
            <person name="McFadden G.I."/>
            <person name="Lane C.E."/>
            <person name="Keeling P.J."/>
            <person name="Gray M.W."/>
            <person name="Grigoriev I.V."/>
            <person name="Archibald J.M."/>
        </authorList>
    </citation>
    <scope>NUCLEOTIDE SEQUENCE</scope>
    <source>
        <strain evidence="3">CCMP2712</strain>
    </source>
</reference>
<evidence type="ECO:0000313" key="3">
    <source>
        <dbReference type="Proteomes" id="UP000011087"/>
    </source>
</evidence>
<evidence type="ECO:0000313" key="1">
    <source>
        <dbReference type="EMBL" id="EKX48225.1"/>
    </source>
</evidence>